<accession>A0ABN2CA52</accession>
<reference evidence="1 2" key="1">
    <citation type="journal article" date="2019" name="Int. J. Syst. Evol. Microbiol.">
        <title>The Global Catalogue of Microorganisms (GCM) 10K type strain sequencing project: providing services to taxonomists for standard genome sequencing and annotation.</title>
        <authorList>
            <consortium name="The Broad Institute Genomics Platform"/>
            <consortium name="The Broad Institute Genome Sequencing Center for Infectious Disease"/>
            <person name="Wu L."/>
            <person name="Ma J."/>
        </authorList>
    </citation>
    <scope>NUCLEOTIDE SEQUENCE [LARGE SCALE GENOMIC DNA]</scope>
    <source>
        <strain evidence="1 2">JCM 13319</strain>
    </source>
</reference>
<dbReference type="Proteomes" id="UP001501791">
    <property type="component" value="Unassembled WGS sequence"/>
</dbReference>
<evidence type="ECO:0000313" key="2">
    <source>
        <dbReference type="Proteomes" id="UP001501791"/>
    </source>
</evidence>
<comment type="caution">
    <text evidence="1">The sequence shown here is derived from an EMBL/GenBank/DDBJ whole genome shotgun (WGS) entry which is preliminary data.</text>
</comment>
<protein>
    <submittedName>
        <fullName evidence="1">Uncharacterized protein</fullName>
    </submittedName>
</protein>
<organism evidence="1 2">
    <name type="scientific">Brevibacterium picturae</name>
    <dbReference type="NCBI Taxonomy" id="260553"/>
    <lineage>
        <taxon>Bacteria</taxon>
        <taxon>Bacillati</taxon>
        <taxon>Actinomycetota</taxon>
        <taxon>Actinomycetes</taxon>
        <taxon>Micrococcales</taxon>
        <taxon>Brevibacteriaceae</taxon>
        <taxon>Brevibacterium</taxon>
    </lineage>
</organism>
<sequence length="62" mass="6913">MWDPCAEGGEPSQYFGFSHGRVVVRWKGADDQFALASCGQECGRMLAAGELFDERQLSTEQR</sequence>
<gene>
    <name evidence="1" type="ORF">GCM10009691_30760</name>
</gene>
<name>A0ABN2CA52_9MICO</name>
<keyword evidence="2" id="KW-1185">Reference proteome</keyword>
<dbReference type="EMBL" id="BAAALY010000016">
    <property type="protein sequence ID" value="GAA1554353.1"/>
    <property type="molecule type" value="Genomic_DNA"/>
</dbReference>
<proteinExistence type="predicted"/>
<evidence type="ECO:0000313" key="1">
    <source>
        <dbReference type="EMBL" id="GAA1554353.1"/>
    </source>
</evidence>